<dbReference type="OMA" id="ACIGDDN"/>
<dbReference type="STRING" id="105231.A0A1Y1HVE6"/>
<dbReference type="AlphaFoldDB" id="A0A1Y1HVE6"/>
<dbReference type="Pfam" id="PF00405">
    <property type="entry name" value="Transferrin"/>
    <property type="match status" value="1"/>
</dbReference>
<evidence type="ECO:0000256" key="1">
    <source>
        <dbReference type="ARBA" id="ARBA00022737"/>
    </source>
</evidence>
<keyword evidence="2" id="KW-0732">Signal</keyword>
<dbReference type="EMBL" id="DF237022">
    <property type="protein sequence ID" value="GAQ81169.1"/>
    <property type="molecule type" value="Genomic_DNA"/>
</dbReference>
<dbReference type="InterPro" id="IPR018195">
    <property type="entry name" value="Transferrin_Fe_BS"/>
</dbReference>
<feature type="chain" id="PRO_5012643539" description="Transferrin-like domain-containing protein" evidence="2">
    <location>
        <begin position="25"/>
        <end position="394"/>
    </location>
</feature>
<gene>
    <name evidence="4" type="ORF">KFL_000730060</name>
</gene>
<sequence>MGSVSRNCIAVLLFAAALLGVALAQTAGEQRWCTTSTGETAFCRTLMAEFQANDPAGNTWSCVQKANAAGCATAIQNREVDYYIMSPGTLYTAIPTGVKVVAFEEYPVGAAAYYAVAIVRKEDCDRNPALTVRDYRGKASCHTGYGRTAGWNMPVGNLISSGVIPAVNRDPTLKNDIESVTNFFGKTCAGGAEGSPRICTLCPGAACAGSNSSNYWDYEGVLYCVEKGGGDIGFTKHDVLGDYAAGQPKAKAWAERPVGNFRILCPNGGCTTFNDYARCNSVTVPSRAIVTYAEATPAAIANLQTTIAALNSDPEFVDAVYRGKNTQGYVFQSDAIRLVGYNGTAQAYMGKAYGAYQSMDAVEANTPLTAGAFSVQSNVAIVVASVVLAAVAMI</sequence>
<keyword evidence="5" id="KW-1185">Reference proteome</keyword>
<dbReference type="PRINTS" id="PR00422">
    <property type="entry name" value="TRANSFERRIN"/>
</dbReference>
<dbReference type="PANTHER" id="PTHR11485">
    <property type="entry name" value="TRANSFERRIN"/>
    <property type="match status" value="1"/>
</dbReference>
<feature type="domain" description="Transferrin-like" evidence="3">
    <location>
        <begin position="30"/>
        <end position="361"/>
    </location>
</feature>
<organism evidence="4 5">
    <name type="scientific">Klebsormidium nitens</name>
    <name type="common">Green alga</name>
    <name type="synonym">Ulothrix nitens</name>
    <dbReference type="NCBI Taxonomy" id="105231"/>
    <lineage>
        <taxon>Eukaryota</taxon>
        <taxon>Viridiplantae</taxon>
        <taxon>Streptophyta</taxon>
        <taxon>Klebsormidiophyceae</taxon>
        <taxon>Klebsormidiales</taxon>
        <taxon>Klebsormidiaceae</taxon>
        <taxon>Klebsormidium</taxon>
    </lineage>
</organism>
<reference evidence="4 5" key="1">
    <citation type="journal article" date="2014" name="Nat. Commun.">
        <title>Klebsormidium flaccidum genome reveals primary factors for plant terrestrial adaptation.</title>
        <authorList>
            <person name="Hori K."/>
            <person name="Maruyama F."/>
            <person name="Fujisawa T."/>
            <person name="Togashi T."/>
            <person name="Yamamoto N."/>
            <person name="Seo M."/>
            <person name="Sato S."/>
            <person name="Yamada T."/>
            <person name="Mori H."/>
            <person name="Tajima N."/>
            <person name="Moriyama T."/>
            <person name="Ikeuchi M."/>
            <person name="Watanabe M."/>
            <person name="Wada H."/>
            <person name="Kobayashi K."/>
            <person name="Saito M."/>
            <person name="Masuda T."/>
            <person name="Sasaki-Sekimoto Y."/>
            <person name="Mashiguchi K."/>
            <person name="Awai K."/>
            <person name="Shimojima M."/>
            <person name="Masuda S."/>
            <person name="Iwai M."/>
            <person name="Nobusawa T."/>
            <person name="Narise T."/>
            <person name="Kondo S."/>
            <person name="Saito H."/>
            <person name="Sato R."/>
            <person name="Murakawa M."/>
            <person name="Ihara Y."/>
            <person name="Oshima-Yamada Y."/>
            <person name="Ohtaka K."/>
            <person name="Satoh M."/>
            <person name="Sonobe K."/>
            <person name="Ishii M."/>
            <person name="Ohtani R."/>
            <person name="Kanamori-Sato M."/>
            <person name="Honoki R."/>
            <person name="Miyazaki D."/>
            <person name="Mochizuki H."/>
            <person name="Umetsu J."/>
            <person name="Higashi K."/>
            <person name="Shibata D."/>
            <person name="Kamiya Y."/>
            <person name="Sato N."/>
            <person name="Nakamura Y."/>
            <person name="Tabata S."/>
            <person name="Ida S."/>
            <person name="Kurokawa K."/>
            <person name="Ohta H."/>
        </authorList>
    </citation>
    <scope>NUCLEOTIDE SEQUENCE [LARGE SCALE GENOMIC DNA]</scope>
    <source>
        <strain evidence="4 5">NIES-2285</strain>
    </source>
</reference>
<dbReference type="OrthoDB" id="9981115at2759"/>
<dbReference type="PANTHER" id="PTHR11485:SF29">
    <property type="entry name" value="TRANSFERRIN 2"/>
    <property type="match status" value="1"/>
</dbReference>
<dbReference type="CDD" id="cd13529">
    <property type="entry name" value="PBP2_transferrin"/>
    <property type="match status" value="1"/>
</dbReference>
<keyword evidence="1" id="KW-0677">Repeat</keyword>
<dbReference type="Proteomes" id="UP000054558">
    <property type="component" value="Unassembled WGS sequence"/>
</dbReference>
<dbReference type="SUPFAM" id="SSF53850">
    <property type="entry name" value="Periplasmic binding protein-like II"/>
    <property type="match status" value="1"/>
</dbReference>
<dbReference type="PROSITE" id="PS51408">
    <property type="entry name" value="TRANSFERRIN_LIKE_4"/>
    <property type="match status" value="1"/>
</dbReference>
<name>A0A1Y1HVE6_KLENI</name>
<dbReference type="SMART" id="SM00094">
    <property type="entry name" value="TR_FER"/>
    <property type="match status" value="1"/>
</dbReference>
<protein>
    <recommendedName>
        <fullName evidence="3">Transferrin-like domain-containing protein</fullName>
    </recommendedName>
</protein>
<feature type="signal peptide" evidence="2">
    <location>
        <begin position="1"/>
        <end position="24"/>
    </location>
</feature>
<evidence type="ECO:0000256" key="2">
    <source>
        <dbReference type="SAM" id="SignalP"/>
    </source>
</evidence>
<dbReference type="GO" id="GO:0005576">
    <property type="term" value="C:extracellular region"/>
    <property type="evidence" value="ECO:0007669"/>
    <property type="project" value="InterPro"/>
</dbReference>
<accession>A0A1Y1HVE6</accession>
<proteinExistence type="predicted"/>
<evidence type="ECO:0000313" key="5">
    <source>
        <dbReference type="Proteomes" id="UP000054558"/>
    </source>
</evidence>
<dbReference type="PROSITE" id="PS00205">
    <property type="entry name" value="TRANSFERRIN_LIKE_1"/>
    <property type="match status" value="1"/>
</dbReference>
<evidence type="ECO:0000313" key="4">
    <source>
        <dbReference type="EMBL" id="GAQ81169.1"/>
    </source>
</evidence>
<dbReference type="InterPro" id="IPR001156">
    <property type="entry name" value="Transferrin-like_dom"/>
</dbReference>
<evidence type="ECO:0000259" key="3">
    <source>
        <dbReference type="PROSITE" id="PS51408"/>
    </source>
</evidence>
<dbReference type="Gene3D" id="3.40.190.10">
    <property type="entry name" value="Periplasmic binding protein-like II"/>
    <property type="match status" value="2"/>
</dbReference>